<dbReference type="RefSeq" id="WP_072492791.1">
    <property type="nucleotide sequence ID" value="NZ_LT009720.1"/>
</dbReference>
<protein>
    <recommendedName>
        <fullName evidence="1">N-acetyltransferase domain-containing protein</fullName>
    </recommendedName>
</protein>
<dbReference type="CDD" id="cd04301">
    <property type="entry name" value="NAT_SF"/>
    <property type="match status" value="1"/>
</dbReference>
<proteinExistence type="predicted"/>
<organism evidence="2 3">
    <name type="scientific">Agrobacterium genomosp. 2 str. CFBP 5494</name>
    <dbReference type="NCBI Taxonomy" id="1183436"/>
    <lineage>
        <taxon>Bacteria</taxon>
        <taxon>Pseudomonadati</taxon>
        <taxon>Pseudomonadota</taxon>
        <taxon>Alphaproteobacteria</taxon>
        <taxon>Hyphomicrobiales</taxon>
        <taxon>Rhizobiaceae</taxon>
        <taxon>Rhizobium/Agrobacterium group</taxon>
        <taxon>Agrobacterium</taxon>
        <taxon>Agrobacterium tumefaciens complex</taxon>
    </lineage>
</organism>
<dbReference type="GO" id="GO:0016747">
    <property type="term" value="F:acyltransferase activity, transferring groups other than amino-acyl groups"/>
    <property type="evidence" value="ECO:0007669"/>
    <property type="project" value="InterPro"/>
</dbReference>
<dbReference type="Gene3D" id="3.40.630.30">
    <property type="match status" value="1"/>
</dbReference>
<reference evidence="2 3" key="1">
    <citation type="submission" date="2016-01" db="EMBL/GenBank/DDBJ databases">
        <authorList>
            <person name="Regsiter A."/>
            <person name="william w."/>
        </authorList>
    </citation>
    <scope>NUCLEOTIDE SEQUENCE [LARGE SCALE GENOMIC DNA]</scope>
    <source>
        <strain evidence="2 3">CFBP 5494</strain>
    </source>
</reference>
<accession>A0A9W5F5L6</accession>
<keyword evidence="3" id="KW-1185">Reference proteome</keyword>
<comment type="caution">
    <text evidence="2">The sequence shown here is derived from an EMBL/GenBank/DDBJ whole genome shotgun (WGS) entry which is preliminary data.</text>
</comment>
<evidence type="ECO:0000313" key="2">
    <source>
        <dbReference type="EMBL" id="CUX02143.1"/>
    </source>
</evidence>
<dbReference type="PROSITE" id="PS51186">
    <property type="entry name" value="GNAT"/>
    <property type="match status" value="1"/>
</dbReference>
<sequence>MNIEVRAETLNEFDGRMTSRLAFQAFGRIGPELSSERFSWAYKSGYERVTIISAFADGITIGQLVSFSKTLCLAGRSVQAAELVDLFVSPEFRGMKVAGKLYKTMRDMLERDGIAVLYTYANQRASYLNRRHLGLEESTQLPAYIGLHLNLRSSKQSDVTICETVDEIAAACTARTNAASQNGVTVTAEQLARRISSPIHKYVSAHCGDVAIIGSPRVVKSVPLLLICATFTTLDRPPDNKTVRMLTSALCGASDREIFLYAGWNDAFNFEHGFRVPGSLFQGRLVIQSNFLDSRRNDFGRFELIDIDYA</sequence>
<evidence type="ECO:0000259" key="1">
    <source>
        <dbReference type="PROSITE" id="PS51186"/>
    </source>
</evidence>
<dbReference type="Proteomes" id="UP000191933">
    <property type="component" value="Unassembled WGS sequence"/>
</dbReference>
<dbReference type="Pfam" id="PF13527">
    <property type="entry name" value="Acetyltransf_9"/>
    <property type="match status" value="1"/>
</dbReference>
<dbReference type="EMBL" id="FBVY01000042">
    <property type="protein sequence ID" value="CUX02143.1"/>
    <property type="molecule type" value="Genomic_DNA"/>
</dbReference>
<feature type="domain" description="N-acetyltransferase" evidence="1">
    <location>
        <begin position="5"/>
        <end position="156"/>
    </location>
</feature>
<name>A0A9W5F5L6_9HYPH</name>
<dbReference type="InterPro" id="IPR016181">
    <property type="entry name" value="Acyl_CoA_acyltransferase"/>
</dbReference>
<dbReference type="InterPro" id="IPR000182">
    <property type="entry name" value="GNAT_dom"/>
</dbReference>
<evidence type="ECO:0000313" key="3">
    <source>
        <dbReference type="Proteomes" id="UP000191933"/>
    </source>
</evidence>
<gene>
    <name evidence="2" type="ORF">AGR2A_pa40090</name>
</gene>
<dbReference type="AlphaFoldDB" id="A0A9W5F5L6"/>
<dbReference type="SUPFAM" id="SSF55729">
    <property type="entry name" value="Acyl-CoA N-acyltransferases (Nat)"/>
    <property type="match status" value="1"/>
</dbReference>